<dbReference type="Gene3D" id="3.40.50.720">
    <property type="entry name" value="NAD(P)-binding Rossmann-like Domain"/>
    <property type="match status" value="1"/>
</dbReference>
<dbReference type="InterPro" id="IPR036291">
    <property type="entry name" value="NAD(P)-bd_dom_sf"/>
</dbReference>
<evidence type="ECO:0000313" key="5">
    <source>
        <dbReference type="Proteomes" id="UP001317963"/>
    </source>
</evidence>
<comment type="similarity">
    <text evidence="1 3">Belongs to the short-chain dehydrogenases/reductases (SDR) family.</text>
</comment>
<accession>A0ABY6Q613</accession>
<gene>
    <name evidence="4" type="ORF">E0F26_08190</name>
</gene>
<dbReference type="Pfam" id="PF00106">
    <property type="entry name" value="adh_short"/>
    <property type="match status" value="1"/>
</dbReference>
<keyword evidence="5" id="KW-1185">Reference proteome</keyword>
<name>A0ABY6Q613_9GAMM</name>
<organism evidence="4 5">
    <name type="scientific">Candidatus Paraluminiphilus aquimaris</name>
    <dbReference type="NCBI Taxonomy" id="2518994"/>
    <lineage>
        <taxon>Bacteria</taxon>
        <taxon>Pseudomonadati</taxon>
        <taxon>Pseudomonadota</taxon>
        <taxon>Gammaproteobacteria</taxon>
        <taxon>Cellvibrionales</taxon>
        <taxon>Halieaceae</taxon>
        <taxon>Candidatus Paraluminiphilus</taxon>
    </lineage>
</organism>
<dbReference type="PANTHER" id="PTHR44196">
    <property type="entry name" value="DEHYDROGENASE/REDUCTASE SDR FAMILY MEMBER 7B"/>
    <property type="match status" value="1"/>
</dbReference>
<evidence type="ECO:0000256" key="2">
    <source>
        <dbReference type="ARBA" id="ARBA00023002"/>
    </source>
</evidence>
<dbReference type="EMBL" id="CP036501">
    <property type="protein sequence ID" value="UZP74719.1"/>
    <property type="molecule type" value="Genomic_DNA"/>
</dbReference>
<protein>
    <submittedName>
        <fullName evidence="4">SDR family NAD(P)-dependent oxidoreductase</fullName>
    </submittedName>
</protein>
<dbReference type="Proteomes" id="UP001317963">
    <property type="component" value="Chromosome"/>
</dbReference>
<dbReference type="InterPro" id="IPR002347">
    <property type="entry name" value="SDR_fam"/>
</dbReference>
<reference evidence="4 5" key="1">
    <citation type="submission" date="2019-02" db="EMBL/GenBank/DDBJ databases">
        <title>Halieaceae_genomes.</title>
        <authorList>
            <person name="Li S.-H."/>
        </authorList>
    </citation>
    <scope>NUCLEOTIDE SEQUENCE [LARGE SCALE GENOMIC DNA]</scope>
    <source>
        <strain evidence="4 5">JH123</strain>
    </source>
</reference>
<keyword evidence="2" id="KW-0560">Oxidoreductase</keyword>
<dbReference type="PRINTS" id="PR00080">
    <property type="entry name" value="SDRFAMILY"/>
</dbReference>
<evidence type="ECO:0000313" key="4">
    <source>
        <dbReference type="EMBL" id="UZP74719.1"/>
    </source>
</evidence>
<dbReference type="PRINTS" id="PR00081">
    <property type="entry name" value="GDHRDH"/>
</dbReference>
<dbReference type="PANTHER" id="PTHR44196:SF2">
    <property type="entry name" value="SHORT-CHAIN DEHYDROGENASE-RELATED"/>
    <property type="match status" value="1"/>
</dbReference>
<evidence type="ECO:0000256" key="1">
    <source>
        <dbReference type="ARBA" id="ARBA00006484"/>
    </source>
</evidence>
<proteinExistence type="inferred from homology"/>
<dbReference type="RefSeq" id="WP_279241179.1">
    <property type="nucleotide sequence ID" value="NZ_CP036501.1"/>
</dbReference>
<dbReference type="SUPFAM" id="SSF51735">
    <property type="entry name" value="NAD(P)-binding Rossmann-fold domains"/>
    <property type="match status" value="1"/>
</dbReference>
<dbReference type="CDD" id="cd05233">
    <property type="entry name" value="SDR_c"/>
    <property type="match status" value="1"/>
</dbReference>
<sequence length="253" mass="27231">MRGTALITGASSGLGAEFAKQLAVSADHLILVARRGDKLRSLAESVSTSTTIIECDLSLPQSPKWLCERIAELGLSVDVLVNNAGIAGPNLLAVSDFNEQHAFEQLMMTTVAELCARLVPEMQRRGYGRVINVASVAGRFPSSNTGNYGPSKAYVIAVSEELNLAAKADGVFVSALCPGFTHTEFHEVAGMMDTKNSSPKWIWYEASTVVTDGINGCEAGRAVVISGRLYRWLDPFLRSGLLRPIILRMTGTR</sequence>
<evidence type="ECO:0000256" key="3">
    <source>
        <dbReference type="RuleBase" id="RU000363"/>
    </source>
</evidence>